<keyword evidence="1" id="KW-0812">Transmembrane</keyword>
<dbReference type="Proteomes" id="UP000193963">
    <property type="component" value="Unassembled WGS sequence"/>
</dbReference>
<feature type="transmembrane region" description="Helical" evidence="1">
    <location>
        <begin position="26"/>
        <end position="45"/>
    </location>
</feature>
<accession>A0A1X6Z1Q1</accession>
<gene>
    <name evidence="2" type="ORF">PSM7751_01650</name>
</gene>
<evidence type="ECO:0000313" key="3">
    <source>
        <dbReference type="Proteomes" id="UP000193963"/>
    </source>
</evidence>
<keyword evidence="1" id="KW-1133">Transmembrane helix</keyword>
<feature type="transmembrane region" description="Helical" evidence="1">
    <location>
        <begin position="185"/>
        <end position="207"/>
    </location>
</feature>
<protein>
    <recommendedName>
        <fullName evidence="4">DUF1109 domain-containing protein</fullName>
    </recommendedName>
</protein>
<feature type="transmembrane region" description="Helical" evidence="1">
    <location>
        <begin position="65"/>
        <end position="82"/>
    </location>
</feature>
<organism evidence="2 3">
    <name type="scientific">Pseudooceanicola marinus</name>
    <dbReference type="NCBI Taxonomy" id="396013"/>
    <lineage>
        <taxon>Bacteria</taxon>
        <taxon>Pseudomonadati</taxon>
        <taxon>Pseudomonadota</taxon>
        <taxon>Alphaproteobacteria</taxon>
        <taxon>Rhodobacterales</taxon>
        <taxon>Paracoccaceae</taxon>
        <taxon>Pseudooceanicola</taxon>
    </lineage>
</organism>
<reference evidence="2 3" key="1">
    <citation type="submission" date="2017-03" db="EMBL/GenBank/DDBJ databases">
        <authorList>
            <person name="Afonso C.L."/>
            <person name="Miller P.J."/>
            <person name="Scott M.A."/>
            <person name="Spackman E."/>
            <person name="Goraichik I."/>
            <person name="Dimitrov K.M."/>
            <person name="Suarez D.L."/>
            <person name="Swayne D.E."/>
        </authorList>
    </citation>
    <scope>NUCLEOTIDE SEQUENCE [LARGE SCALE GENOMIC DNA]</scope>
    <source>
        <strain evidence="2 3">CECT 7751</strain>
    </source>
</reference>
<sequence>MNTDDLIAQLAQDPAPAPSARVEARLWPWLTGGLALTAAAFALLLGPRPDLAAALAQPVVAAKTLLPLLLAALALPLALRAVRPGARPGWLARALWALPLAVVALIVLAWLGTPASERMRLFIGHSIHVCLPAITLLSLPPLAGLIAALKRGAPVHPTGAGALAGLAAAGLATALYSTFCIEDSPLFYGVWYSLGIGIATGIGALAGRRWLRW</sequence>
<feature type="transmembrane region" description="Helical" evidence="1">
    <location>
        <begin position="94"/>
        <end position="113"/>
    </location>
</feature>
<name>A0A1X6Z1Q1_9RHOB</name>
<feature type="transmembrane region" description="Helical" evidence="1">
    <location>
        <begin position="125"/>
        <end position="148"/>
    </location>
</feature>
<evidence type="ECO:0000256" key="1">
    <source>
        <dbReference type="SAM" id="Phobius"/>
    </source>
</evidence>
<keyword evidence="3" id="KW-1185">Reference proteome</keyword>
<dbReference type="Pfam" id="PF06532">
    <property type="entry name" value="NrsF"/>
    <property type="match status" value="1"/>
</dbReference>
<keyword evidence="1" id="KW-0472">Membrane</keyword>
<dbReference type="InterPro" id="IPR009495">
    <property type="entry name" value="NrsF"/>
</dbReference>
<feature type="transmembrane region" description="Helical" evidence="1">
    <location>
        <begin position="160"/>
        <end position="179"/>
    </location>
</feature>
<proteinExistence type="predicted"/>
<dbReference type="EMBL" id="FWFN01000003">
    <property type="protein sequence ID" value="SLN37390.1"/>
    <property type="molecule type" value="Genomic_DNA"/>
</dbReference>
<dbReference type="AlphaFoldDB" id="A0A1X6Z1Q1"/>
<dbReference type="RefSeq" id="WP_085887530.1">
    <property type="nucleotide sequence ID" value="NZ_FWFN01000003.1"/>
</dbReference>
<evidence type="ECO:0000313" key="2">
    <source>
        <dbReference type="EMBL" id="SLN37390.1"/>
    </source>
</evidence>
<dbReference type="OrthoDB" id="7764375at2"/>
<evidence type="ECO:0008006" key="4">
    <source>
        <dbReference type="Google" id="ProtNLM"/>
    </source>
</evidence>